<keyword evidence="7 11" id="KW-0274">FAD</keyword>
<keyword evidence="4 11" id="KW-0028">Amino-acid biosynthesis</keyword>
<comment type="function">
    <text evidence="11">Catalyzes the anti-1,4-elimination of the C-3 phosphate and the C-6 proR hydrogen from 5-enolpyruvylshikimate-3-phosphate (EPSP) to yield chorismate, which is the branch point compound that serves as the starting substrate for the three terminal pathways of aromatic amino acid biosynthesis. This reaction introduces a second double bond into the aromatic ring system.</text>
</comment>
<dbReference type="AlphaFoldDB" id="A0A842YJG5"/>
<evidence type="ECO:0000256" key="3">
    <source>
        <dbReference type="ARBA" id="ARBA00013036"/>
    </source>
</evidence>
<dbReference type="Gene3D" id="3.60.150.10">
    <property type="entry name" value="Chorismate synthase AroC"/>
    <property type="match status" value="1"/>
</dbReference>
<dbReference type="InterPro" id="IPR035904">
    <property type="entry name" value="Chorismate_synth_AroC_sf"/>
</dbReference>
<evidence type="ECO:0000256" key="6">
    <source>
        <dbReference type="ARBA" id="ARBA00022643"/>
    </source>
</evidence>
<evidence type="ECO:0000256" key="2">
    <source>
        <dbReference type="ARBA" id="ARBA00008014"/>
    </source>
</evidence>
<dbReference type="GO" id="GO:0009073">
    <property type="term" value="P:aromatic amino acid family biosynthetic process"/>
    <property type="evidence" value="ECO:0007669"/>
    <property type="project" value="UniProtKB-KW"/>
</dbReference>
<dbReference type="PANTHER" id="PTHR21085:SF0">
    <property type="entry name" value="CHORISMATE SYNTHASE"/>
    <property type="match status" value="1"/>
</dbReference>
<keyword evidence="9 11" id="KW-0057">Aromatic amino acid biosynthesis</keyword>
<keyword evidence="10 11" id="KW-0456">Lyase</keyword>
<dbReference type="InterPro" id="IPR020541">
    <property type="entry name" value="Chorismate_synthase_CS"/>
</dbReference>
<evidence type="ECO:0000313" key="13">
    <source>
        <dbReference type="EMBL" id="MBE2899632.1"/>
    </source>
</evidence>
<dbReference type="GO" id="GO:0004107">
    <property type="term" value="F:chorismate synthase activity"/>
    <property type="evidence" value="ECO:0007669"/>
    <property type="project" value="UniProtKB-UniRule"/>
</dbReference>
<dbReference type="GO" id="GO:0005829">
    <property type="term" value="C:cytosol"/>
    <property type="evidence" value="ECO:0007669"/>
    <property type="project" value="TreeGrafter"/>
</dbReference>
<name>A0A842YJG5_METTF</name>
<dbReference type="CDD" id="cd07304">
    <property type="entry name" value="Chorismate_synthase"/>
    <property type="match status" value="1"/>
</dbReference>
<feature type="binding site" evidence="11">
    <location>
        <position position="55"/>
    </location>
    <ligand>
        <name>NADP(+)</name>
        <dbReference type="ChEBI" id="CHEBI:58349"/>
    </ligand>
</feature>
<evidence type="ECO:0000256" key="4">
    <source>
        <dbReference type="ARBA" id="ARBA00022605"/>
    </source>
</evidence>
<feature type="binding site" evidence="11">
    <location>
        <position position="293"/>
    </location>
    <ligand>
        <name>FMN</name>
        <dbReference type="ChEBI" id="CHEBI:58210"/>
    </ligand>
</feature>
<evidence type="ECO:0000256" key="8">
    <source>
        <dbReference type="ARBA" id="ARBA00022857"/>
    </source>
</evidence>
<dbReference type="GO" id="GO:0010181">
    <property type="term" value="F:FMN binding"/>
    <property type="evidence" value="ECO:0007669"/>
    <property type="project" value="TreeGrafter"/>
</dbReference>
<keyword evidence="6 11" id="KW-0288">FMN</keyword>
<proteinExistence type="inferred from homology"/>
<keyword evidence="5 11" id="KW-0285">Flavoprotein</keyword>
<feature type="binding site" evidence="11">
    <location>
        <begin position="132"/>
        <end position="134"/>
    </location>
    <ligand>
        <name>FMN</name>
        <dbReference type="ChEBI" id="CHEBI:58210"/>
    </ligand>
</feature>
<evidence type="ECO:0000256" key="9">
    <source>
        <dbReference type="ARBA" id="ARBA00023141"/>
    </source>
</evidence>
<comment type="similarity">
    <text evidence="2 11 12">Belongs to the chorismate synthase family.</text>
</comment>
<dbReference type="GO" id="GO:0008652">
    <property type="term" value="P:amino acid biosynthetic process"/>
    <property type="evidence" value="ECO:0007669"/>
    <property type="project" value="UniProtKB-KW"/>
</dbReference>
<dbReference type="PROSITE" id="PS00789">
    <property type="entry name" value="CHORISMATE_SYNTHASE_3"/>
    <property type="match status" value="1"/>
</dbReference>
<comment type="caution">
    <text evidence="13">The sequence shown here is derived from an EMBL/GenBank/DDBJ whole genome shotgun (WGS) entry which is preliminary data.</text>
</comment>
<dbReference type="PANTHER" id="PTHR21085">
    <property type="entry name" value="CHORISMATE SYNTHASE"/>
    <property type="match status" value="1"/>
</dbReference>
<accession>A0A842YJG5</accession>
<gene>
    <name evidence="11" type="primary">aroC</name>
    <name evidence="13" type="ORF">DNK57_02155</name>
</gene>
<dbReference type="InterPro" id="IPR000453">
    <property type="entry name" value="Chorismate_synth"/>
</dbReference>
<evidence type="ECO:0000256" key="12">
    <source>
        <dbReference type="RuleBase" id="RU000605"/>
    </source>
</evidence>
<dbReference type="SUPFAM" id="SSF103263">
    <property type="entry name" value="Chorismate synthase, AroC"/>
    <property type="match status" value="1"/>
</dbReference>
<feature type="binding site" evidence="11">
    <location>
        <position position="335"/>
    </location>
    <ligand>
        <name>FMN</name>
        <dbReference type="ChEBI" id="CHEBI:58210"/>
    </ligand>
</feature>
<dbReference type="Proteomes" id="UP000646659">
    <property type="component" value="Unassembled WGS sequence"/>
</dbReference>
<dbReference type="NCBIfam" id="NF003793">
    <property type="entry name" value="PRK05382.1"/>
    <property type="match status" value="1"/>
</dbReference>
<dbReference type="NCBIfam" id="TIGR00033">
    <property type="entry name" value="aroC"/>
    <property type="match status" value="1"/>
</dbReference>
<keyword evidence="8 11" id="KW-0521">NADP</keyword>
<sequence>MIAGGDSVAGNSTGEVFRVTTFGSSHGPAVGAVIDGCPAGLELSEEDIQQELNRRRPGTGALTTPRAESDRVEILSGIFEGRTDGTPITGIVRNLDADSKSYSNIENTPRPGHGDYTWRARFRHYDYRGGGRGSGRVTIGHVIGGAVAKKLISGYGVTVKAHVVQVGDVRADRVSLKRIGEYSESNPVRCADPRAAERMEEVILDARSRGDSVGGVVEVVALGAPAGLGEPVFSKLDADIARALMGIGSVKGVEIGMGFDVAEHRASEINDEFYLDDDGKVRTTTNTSGGILGGISSGMPITARIAVKPTPSISVPQKTVDLERMEETTIEVHGRHDPCICPRVVPVAEAAVAMVLADHMIRAGFIHPTYIGNELKNPCDQRNDSRTA</sequence>
<dbReference type="FunFam" id="3.60.150.10:FF:000002">
    <property type="entry name" value="Chorismate synthase"/>
    <property type="match status" value="1"/>
</dbReference>
<dbReference type="PROSITE" id="PS00788">
    <property type="entry name" value="CHORISMATE_SYNTHASE_2"/>
    <property type="match status" value="1"/>
</dbReference>
<dbReference type="EMBL" id="QKOF01000004">
    <property type="protein sequence ID" value="MBE2899632.1"/>
    <property type="molecule type" value="Genomic_DNA"/>
</dbReference>
<evidence type="ECO:0000256" key="11">
    <source>
        <dbReference type="HAMAP-Rule" id="MF_00300"/>
    </source>
</evidence>
<organism evidence="13 14">
    <name type="scientific">Methanothermobacter thermautotrophicus</name>
    <name type="common">Methanobacterium thermoformicicum</name>
    <dbReference type="NCBI Taxonomy" id="145262"/>
    <lineage>
        <taxon>Archaea</taxon>
        <taxon>Methanobacteriati</taxon>
        <taxon>Methanobacteriota</taxon>
        <taxon>Methanomada group</taxon>
        <taxon>Methanobacteria</taxon>
        <taxon>Methanobacteriales</taxon>
        <taxon>Methanobacteriaceae</taxon>
        <taxon>Methanothermobacter</taxon>
    </lineage>
</organism>
<dbReference type="UniPathway" id="UPA00053">
    <property type="reaction ID" value="UER00090"/>
</dbReference>
<comment type="cofactor">
    <cofactor evidence="11 12">
        <name>FMNH2</name>
        <dbReference type="ChEBI" id="CHEBI:57618"/>
    </cofactor>
    <text evidence="11 12">Reduced FMN (FMNH(2)).</text>
</comment>
<evidence type="ECO:0000256" key="1">
    <source>
        <dbReference type="ARBA" id="ARBA00005044"/>
    </source>
</evidence>
<dbReference type="GO" id="GO:0009423">
    <property type="term" value="P:chorismate biosynthetic process"/>
    <property type="evidence" value="ECO:0007669"/>
    <property type="project" value="UniProtKB-UniRule"/>
</dbReference>
<dbReference type="PROSITE" id="PS00787">
    <property type="entry name" value="CHORISMATE_SYNTHASE_1"/>
    <property type="match status" value="1"/>
</dbReference>
<evidence type="ECO:0000256" key="10">
    <source>
        <dbReference type="ARBA" id="ARBA00023239"/>
    </source>
</evidence>
<feature type="binding site" evidence="11">
    <location>
        <begin position="308"/>
        <end position="312"/>
    </location>
    <ligand>
        <name>FMN</name>
        <dbReference type="ChEBI" id="CHEBI:58210"/>
    </ligand>
</feature>
<evidence type="ECO:0000256" key="5">
    <source>
        <dbReference type="ARBA" id="ARBA00022630"/>
    </source>
</evidence>
<comment type="caution">
    <text evidence="11">Lacks conserved residue(s) required for the propagation of feature annotation.</text>
</comment>
<comment type="catalytic activity">
    <reaction evidence="11 12">
        <text>5-O-(1-carboxyvinyl)-3-phosphoshikimate = chorismate + phosphate</text>
        <dbReference type="Rhea" id="RHEA:21020"/>
        <dbReference type="ChEBI" id="CHEBI:29748"/>
        <dbReference type="ChEBI" id="CHEBI:43474"/>
        <dbReference type="ChEBI" id="CHEBI:57701"/>
        <dbReference type="EC" id="4.2.3.5"/>
    </reaction>
</comment>
<dbReference type="EC" id="4.2.3.5" evidence="3 11"/>
<evidence type="ECO:0000313" key="14">
    <source>
        <dbReference type="Proteomes" id="UP000646659"/>
    </source>
</evidence>
<reference evidence="13" key="1">
    <citation type="submission" date="2018-06" db="EMBL/GenBank/DDBJ databases">
        <title>Draft genome sequence of Methanothermobacter thermautotrophicus Strain WHS, a thermophilic, hydrogenotrophic methanogen isolated from Washburn Hot Springs in Yellowstone National Park, USA.</title>
        <authorList>
            <person name="Mckay L.J."/>
            <person name="Klingelsmith K."/>
            <person name="Inskeep W.P."/>
            <person name="Fields M.W."/>
        </authorList>
    </citation>
    <scope>NUCLEOTIDE SEQUENCE</scope>
    <source>
        <strain evidence="13">WHS</strain>
    </source>
</reference>
<dbReference type="HAMAP" id="MF_00300">
    <property type="entry name" value="Chorismate_synth"/>
    <property type="match status" value="1"/>
</dbReference>
<evidence type="ECO:0000256" key="7">
    <source>
        <dbReference type="ARBA" id="ARBA00022827"/>
    </source>
</evidence>
<protein>
    <recommendedName>
        <fullName evidence="3 11">Chorismate synthase</fullName>
        <shortName evidence="11">CS</shortName>
        <ecNumber evidence="3 11">4.2.3.5</ecNumber>
    </recommendedName>
    <alternativeName>
        <fullName evidence="11">5-enolpyruvylshikimate-3-phosphate phospholyase</fullName>
    </alternativeName>
</protein>
<comment type="pathway">
    <text evidence="1 11 12">Metabolic intermediate biosynthesis; chorismate biosynthesis; chorismate from D-erythrose 4-phosphate and phosphoenolpyruvate: step 7/7.</text>
</comment>
<dbReference type="Pfam" id="PF01264">
    <property type="entry name" value="Chorismate_synt"/>
    <property type="match status" value="1"/>
</dbReference>
<dbReference type="PIRSF" id="PIRSF001456">
    <property type="entry name" value="Chorismate_synth"/>
    <property type="match status" value="1"/>
</dbReference>